<dbReference type="Gene3D" id="1.25.40.10">
    <property type="entry name" value="Tetratricopeptide repeat domain"/>
    <property type="match status" value="2"/>
</dbReference>
<organism evidence="4 5">
    <name type="scientific">Thalassoglobus neptunius</name>
    <dbReference type="NCBI Taxonomy" id="1938619"/>
    <lineage>
        <taxon>Bacteria</taxon>
        <taxon>Pseudomonadati</taxon>
        <taxon>Planctomycetota</taxon>
        <taxon>Planctomycetia</taxon>
        <taxon>Planctomycetales</taxon>
        <taxon>Planctomycetaceae</taxon>
        <taxon>Thalassoglobus</taxon>
    </lineage>
</organism>
<dbReference type="Pfam" id="PF13432">
    <property type="entry name" value="TPR_16"/>
    <property type="match status" value="2"/>
</dbReference>
<evidence type="ECO:0000313" key="5">
    <source>
        <dbReference type="Proteomes" id="UP000317243"/>
    </source>
</evidence>
<dbReference type="OrthoDB" id="246110at2"/>
<dbReference type="PROSITE" id="PS50005">
    <property type="entry name" value="TPR"/>
    <property type="match status" value="1"/>
</dbReference>
<keyword evidence="1" id="KW-0802">TPR repeat</keyword>
<gene>
    <name evidence="4" type="ORF">KOR42_33260</name>
</gene>
<feature type="region of interest" description="Disordered" evidence="2">
    <location>
        <begin position="1"/>
        <end position="30"/>
    </location>
</feature>
<keyword evidence="5" id="KW-1185">Reference proteome</keyword>
<sequence length="421" mass="47359">MLSSTESQQPDTNNPEKESPSSGSTQSKSVSRQTILRRAILFAILVIVVLGLKNPVVNAVQSYRAARFKSECKALIDAEDWSGARSTARAWLKMTPGSNDALVFLAEAAVQLDDPEEAADSLSKVSDDYHGALQALAVCAELQFTDLNQPYQAEATWKRMLEIDPLADVAHQRLIYFYAMTLQRQAMRDQIEQAMELGCEPPEAYPYLLLANVLNFSDGLKKVSRWRQSNRDDEILEVAQSIYAAKRTEDSGMATFGIQTITPGDKTLLDRCIQKYPGNLEALSLQIEFAMFGGDPKTVAKLLAQAGAEAESDSRFWRYRGWLFQERGRDEESAKSLERALEINPFEWQSRWLLADIYRKLGKSELASKHAKIAAQGKDLQTQLFERPNARDLTPELMQQIYDYLHSIGPSIPRDAIEKRI</sequence>
<evidence type="ECO:0000313" key="4">
    <source>
        <dbReference type="EMBL" id="TWT51852.1"/>
    </source>
</evidence>
<dbReference type="InterPro" id="IPR019734">
    <property type="entry name" value="TPR_rpt"/>
</dbReference>
<dbReference type="RefSeq" id="WP_146510791.1">
    <property type="nucleotide sequence ID" value="NZ_SIHI01000010.1"/>
</dbReference>
<dbReference type="SUPFAM" id="SSF48452">
    <property type="entry name" value="TPR-like"/>
    <property type="match status" value="1"/>
</dbReference>
<keyword evidence="3" id="KW-1133">Transmembrane helix</keyword>
<feature type="transmembrane region" description="Helical" evidence="3">
    <location>
        <begin position="35"/>
        <end position="52"/>
    </location>
</feature>
<feature type="repeat" description="TPR" evidence="1">
    <location>
        <begin position="314"/>
        <end position="347"/>
    </location>
</feature>
<keyword evidence="3" id="KW-0812">Transmembrane</keyword>
<proteinExistence type="predicted"/>
<reference evidence="4 5" key="1">
    <citation type="submission" date="2019-02" db="EMBL/GenBank/DDBJ databases">
        <title>Deep-cultivation of Planctomycetes and their phenomic and genomic characterization uncovers novel biology.</title>
        <authorList>
            <person name="Wiegand S."/>
            <person name="Jogler M."/>
            <person name="Boedeker C."/>
            <person name="Pinto D."/>
            <person name="Vollmers J."/>
            <person name="Rivas-Marin E."/>
            <person name="Kohn T."/>
            <person name="Peeters S.H."/>
            <person name="Heuer A."/>
            <person name="Rast P."/>
            <person name="Oberbeckmann S."/>
            <person name="Bunk B."/>
            <person name="Jeske O."/>
            <person name="Meyerdierks A."/>
            <person name="Storesund J.E."/>
            <person name="Kallscheuer N."/>
            <person name="Luecker S."/>
            <person name="Lage O.M."/>
            <person name="Pohl T."/>
            <person name="Merkel B.J."/>
            <person name="Hornburger P."/>
            <person name="Mueller R.-W."/>
            <person name="Bruemmer F."/>
            <person name="Labrenz M."/>
            <person name="Spormann A.M."/>
            <person name="Op Den Camp H."/>
            <person name="Overmann J."/>
            <person name="Amann R."/>
            <person name="Jetten M.S.M."/>
            <person name="Mascher T."/>
            <person name="Medema M.H."/>
            <person name="Devos D.P."/>
            <person name="Kaster A.-K."/>
            <person name="Ovreas L."/>
            <person name="Rohde M."/>
            <person name="Galperin M.Y."/>
            <person name="Jogler C."/>
        </authorList>
    </citation>
    <scope>NUCLEOTIDE SEQUENCE [LARGE SCALE GENOMIC DNA]</scope>
    <source>
        <strain evidence="4 5">KOR42</strain>
    </source>
</reference>
<evidence type="ECO:0000256" key="1">
    <source>
        <dbReference type="PROSITE-ProRule" id="PRU00339"/>
    </source>
</evidence>
<dbReference type="Proteomes" id="UP000317243">
    <property type="component" value="Unassembled WGS sequence"/>
</dbReference>
<dbReference type="AlphaFoldDB" id="A0A5C5WPW7"/>
<accession>A0A5C5WPW7</accession>
<name>A0A5C5WPW7_9PLAN</name>
<keyword evidence="3" id="KW-0472">Membrane</keyword>
<evidence type="ECO:0000256" key="2">
    <source>
        <dbReference type="SAM" id="MobiDB-lite"/>
    </source>
</evidence>
<dbReference type="InterPro" id="IPR011990">
    <property type="entry name" value="TPR-like_helical_dom_sf"/>
</dbReference>
<feature type="compositionally biased region" description="Polar residues" evidence="2">
    <location>
        <begin position="1"/>
        <end position="13"/>
    </location>
</feature>
<evidence type="ECO:0000256" key="3">
    <source>
        <dbReference type="SAM" id="Phobius"/>
    </source>
</evidence>
<feature type="compositionally biased region" description="Polar residues" evidence="2">
    <location>
        <begin position="20"/>
        <end position="30"/>
    </location>
</feature>
<dbReference type="EMBL" id="SIHI01000010">
    <property type="protein sequence ID" value="TWT51852.1"/>
    <property type="molecule type" value="Genomic_DNA"/>
</dbReference>
<comment type="caution">
    <text evidence="4">The sequence shown here is derived from an EMBL/GenBank/DDBJ whole genome shotgun (WGS) entry which is preliminary data.</text>
</comment>
<protein>
    <submittedName>
        <fullName evidence="4">Tetratricopeptide repeat protein</fullName>
    </submittedName>
</protein>